<dbReference type="RefSeq" id="WP_157848020.1">
    <property type="nucleotide sequence ID" value="NZ_JBEZVI010000006.1"/>
</dbReference>
<evidence type="ECO:0000256" key="1">
    <source>
        <dbReference type="SAM" id="MobiDB-lite"/>
    </source>
</evidence>
<keyword evidence="3" id="KW-1185">Reference proteome</keyword>
<protein>
    <submittedName>
        <fullName evidence="2">Uncharacterized protein</fullName>
    </submittedName>
</protein>
<sequence length="279" mass="30763">MATVRNDLLDRIRAIERQVKELAGRSQSRPPLDQIRDGDVRISEGGQLAVVPPKEEFATFVVGEWPGGSYGLVARRMDGSYALTVEGEKADRGTVRMWSRATDAPDRILVMDDKHSPRHLGRPWLPLQLHPTANQSTGATGWQHAWVGITPVHNPVAHIEVTSYAEAGGRVRVRMRAEGGTAFTADEWEVPEGEWTAHTVEQPLDRSGFLDDYAIQVEHYTHNARKPIETRLLSAYSRNTYSAEETPEAPAGQDGDTGRPDPTLPVETDDGDQAKGGVE</sequence>
<comment type="caution">
    <text evidence="2">The sequence shown here is derived from an EMBL/GenBank/DDBJ whole genome shotgun (WGS) entry which is preliminary data.</text>
</comment>
<feature type="region of interest" description="Disordered" evidence="1">
    <location>
        <begin position="239"/>
        <end position="279"/>
    </location>
</feature>
<accession>A0ABV2YXN3</accession>
<gene>
    <name evidence="2" type="ORF">AB0E61_10305</name>
</gene>
<evidence type="ECO:0000313" key="3">
    <source>
        <dbReference type="Proteomes" id="UP001550853"/>
    </source>
</evidence>
<organism evidence="2 3">
    <name type="scientific">Streptomyces catenulae</name>
    <dbReference type="NCBI Taxonomy" id="66875"/>
    <lineage>
        <taxon>Bacteria</taxon>
        <taxon>Bacillati</taxon>
        <taxon>Actinomycetota</taxon>
        <taxon>Actinomycetes</taxon>
        <taxon>Kitasatosporales</taxon>
        <taxon>Streptomycetaceae</taxon>
        <taxon>Streptomyces</taxon>
    </lineage>
</organism>
<evidence type="ECO:0000313" key="2">
    <source>
        <dbReference type="EMBL" id="MEU3710482.1"/>
    </source>
</evidence>
<name>A0ABV2YXN3_9ACTN</name>
<reference evidence="2 3" key="1">
    <citation type="submission" date="2024-06" db="EMBL/GenBank/DDBJ databases">
        <title>The Natural Products Discovery Center: Release of the First 8490 Sequenced Strains for Exploring Actinobacteria Biosynthetic Diversity.</title>
        <authorList>
            <person name="Kalkreuter E."/>
            <person name="Kautsar S.A."/>
            <person name="Yang D."/>
            <person name="Bader C.D."/>
            <person name="Teijaro C.N."/>
            <person name="Fluegel L."/>
            <person name="Davis C.M."/>
            <person name="Simpson J.R."/>
            <person name="Lauterbach L."/>
            <person name="Steele A.D."/>
            <person name="Gui C."/>
            <person name="Meng S."/>
            <person name="Li G."/>
            <person name="Viehrig K."/>
            <person name="Ye F."/>
            <person name="Su P."/>
            <person name="Kiefer A.F."/>
            <person name="Nichols A."/>
            <person name="Cepeda A.J."/>
            <person name="Yan W."/>
            <person name="Fan B."/>
            <person name="Jiang Y."/>
            <person name="Adhikari A."/>
            <person name="Zheng C.-J."/>
            <person name="Schuster L."/>
            <person name="Cowan T.M."/>
            <person name="Smanski M.J."/>
            <person name="Chevrette M.G."/>
            <person name="De Carvalho L.P.S."/>
            <person name="Shen B."/>
        </authorList>
    </citation>
    <scope>NUCLEOTIDE SEQUENCE [LARGE SCALE GENOMIC DNA]</scope>
    <source>
        <strain evidence="2 3">NPDC033039</strain>
    </source>
</reference>
<dbReference type="Proteomes" id="UP001550853">
    <property type="component" value="Unassembled WGS sequence"/>
</dbReference>
<proteinExistence type="predicted"/>
<dbReference type="EMBL" id="JBEZVI010000006">
    <property type="protein sequence ID" value="MEU3710482.1"/>
    <property type="molecule type" value="Genomic_DNA"/>
</dbReference>